<gene>
    <name evidence="10" type="ORF">EJ03DRAFT_6047</name>
</gene>
<evidence type="ECO:0000313" key="10">
    <source>
        <dbReference type="EMBL" id="KAF2774400.1"/>
    </source>
</evidence>
<dbReference type="EC" id="1.1.1.17" evidence="3"/>
<comment type="similarity">
    <text evidence="1">Belongs to the mannitol dehydrogenase family.</text>
</comment>
<comment type="catalytic activity">
    <reaction evidence="7">
        <text>D-mannitol 1-phosphate + NAD(+) = beta-D-fructose 6-phosphate + NADH + H(+)</text>
        <dbReference type="Rhea" id="RHEA:19661"/>
        <dbReference type="ChEBI" id="CHEBI:15378"/>
        <dbReference type="ChEBI" id="CHEBI:57540"/>
        <dbReference type="ChEBI" id="CHEBI:57634"/>
        <dbReference type="ChEBI" id="CHEBI:57945"/>
        <dbReference type="ChEBI" id="CHEBI:61381"/>
        <dbReference type="EC" id="1.1.1.17"/>
    </reaction>
</comment>
<reference evidence="10" key="1">
    <citation type="journal article" date="2020" name="Stud. Mycol.">
        <title>101 Dothideomycetes genomes: a test case for predicting lifestyles and emergence of pathogens.</title>
        <authorList>
            <person name="Haridas S."/>
            <person name="Albert R."/>
            <person name="Binder M."/>
            <person name="Bloem J."/>
            <person name="Labutti K."/>
            <person name="Salamov A."/>
            <person name="Andreopoulos B."/>
            <person name="Baker S."/>
            <person name="Barry K."/>
            <person name="Bills G."/>
            <person name="Bluhm B."/>
            <person name="Cannon C."/>
            <person name="Castanera R."/>
            <person name="Culley D."/>
            <person name="Daum C."/>
            <person name="Ezra D."/>
            <person name="Gonzalez J."/>
            <person name="Henrissat B."/>
            <person name="Kuo A."/>
            <person name="Liang C."/>
            <person name="Lipzen A."/>
            <person name="Lutzoni F."/>
            <person name="Magnuson J."/>
            <person name="Mondo S."/>
            <person name="Nolan M."/>
            <person name="Ohm R."/>
            <person name="Pangilinan J."/>
            <person name="Park H.-J."/>
            <person name="Ramirez L."/>
            <person name="Alfaro M."/>
            <person name="Sun H."/>
            <person name="Tritt A."/>
            <person name="Yoshinaga Y."/>
            <person name="Zwiers L.-H."/>
            <person name="Turgeon B."/>
            <person name="Goodwin S."/>
            <person name="Spatafora J."/>
            <person name="Crous P."/>
            <person name="Grigoriev I."/>
        </authorList>
    </citation>
    <scope>NUCLEOTIDE SEQUENCE</scope>
    <source>
        <strain evidence="10">CBS 116005</strain>
    </source>
</reference>
<evidence type="ECO:0000256" key="5">
    <source>
        <dbReference type="ARBA" id="ARBA00023002"/>
    </source>
</evidence>
<dbReference type="OrthoDB" id="418169at2759"/>
<dbReference type="InterPro" id="IPR036291">
    <property type="entry name" value="NAD(P)-bd_dom_sf"/>
</dbReference>
<evidence type="ECO:0000256" key="1">
    <source>
        <dbReference type="ARBA" id="ARBA00006541"/>
    </source>
</evidence>
<dbReference type="Pfam" id="PF01232">
    <property type="entry name" value="Mannitol_dh"/>
    <property type="match status" value="1"/>
</dbReference>
<accession>A0A6G1LP29</accession>
<dbReference type="InterPro" id="IPR008927">
    <property type="entry name" value="6-PGluconate_DH-like_C_sf"/>
</dbReference>
<dbReference type="Gene3D" id="1.10.1040.10">
    <property type="entry name" value="N-(1-d-carboxylethyl)-l-norvaline Dehydrogenase, domain 2"/>
    <property type="match status" value="1"/>
</dbReference>
<dbReference type="EMBL" id="ML995808">
    <property type="protein sequence ID" value="KAF2774400.1"/>
    <property type="molecule type" value="Genomic_DNA"/>
</dbReference>
<organism evidence="10 11">
    <name type="scientific">Teratosphaeria nubilosa</name>
    <dbReference type="NCBI Taxonomy" id="161662"/>
    <lineage>
        <taxon>Eukaryota</taxon>
        <taxon>Fungi</taxon>
        <taxon>Dikarya</taxon>
        <taxon>Ascomycota</taxon>
        <taxon>Pezizomycotina</taxon>
        <taxon>Dothideomycetes</taxon>
        <taxon>Dothideomycetidae</taxon>
        <taxon>Mycosphaerellales</taxon>
        <taxon>Teratosphaeriaceae</taxon>
        <taxon>Teratosphaeria</taxon>
    </lineage>
</organism>
<dbReference type="Gene3D" id="3.40.50.720">
    <property type="entry name" value="NAD(P)-binding Rossmann-like Domain"/>
    <property type="match status" value="1"/>
</dbReference>
<dbReference type="PANTHER" id="PTHR30524">
    <property type="entry name" value="MANNITOL-1-PHOSPHATE 5-DEHYDROGENASE"/>
    <property type="match status" value="1"/>
</dbReference>
<name>A0A6G1LP29_9PEZI</name>
<dbReference type="NCBIfam" id="NF002647">
    <property type="entry name" value="PRK02318.1-3"/>
    <property type="match status" value="1"/>
</dbReference>
<dbReference type="InterPro" id="IPR013118">
    <property type="entry name" value="Mannitol_DH_C"/>
</dbReference>
<dbReference type="PANTHER" id="PTHR30524:SF0">
    <property type="entry name" value="ALTRONATE OXIDOREDUCTASE-RELATED"/>
    <property type="match status" value="1"/>
</dbReference>
<dbReference type="Proteomes" id="UP000799436">
    <property type="component" value="Unassembled WGS sequence"/>
</dbReference>
<keyword evidence="6" id="KW-0520">NAD</keyword>
<keyword evidence="11" id="KW-1185">Reference proteome</keyword>
<evidence type="ECO:0000256" key="2">
    <source>
        <dbReference type="ARBA" id="ARBA00011245"/>
    </source>
</evidence>
<evidence type="ECO:0000256" key="4">
    <source>
        <dbReference type="ARBA" id="ARBA00016219"/>
    </source>
</evidence>
<dbReference type="Pfam" id="PF08125">
    <property type="entry name" value="Mannitol_dh_C"/>
    <property type="match status" value="1"/>
</dbReference>
<evidence type="ECO:0000259" key="8">
    <source>
        <dbReference type="Pfam" id="PF01232"/>
    </source>
</evidence>
<dbReference type="NCBIfam" id="NF002652">
    <property type="entry name" value="PRK02318.2-5"/>
    <property type="match status" value="1"/>
</dbReference>
<evidence type="ECO:0000256" key="3">
    <source>
        <dbReference type="ARBA" id="ARBA00012939"/>
    </source>
</evidence>
<dbReference type="SUPFAM" id="SSF51735">
    <property type="entry name" value="NAD(P)-binding Rossmann-fold domains"/>
    <property type="match status" value="1"/>
</dbReference>
<dbReference type="AlphaFoldDB" id="A0A6G1LP29"/>
<evidence type="ECO:0000256" key="6">
    <source>
        <dbReference type="ARBA" id="ARBA00023027"/>
    </source>
</evidence>
<proteinExistence type="inferred from homology"/>
<evidence type="ECO:0000256" key="7">
    <source>
        <dbReference type="ARBA" id="ARBA00048615"/>
    </source>
</evidence>
<feature type="domain" description="Mannitol dehydrogenase C-terminal" evidence="9">
    <location>
        <begin position="208"/>
        <end position="351"/>
    </location>
</feature>
<sequence length="391" mass="43539">MSTGKKGVHFGGGNIGRGFVAQFLHSSGYEVVFVDVMDSIIESLQKTKLYEVTEIGADGERKFTIDNYRAINSKHEMEKVIEEIATADTVTCAVGPNILKFIAEPIARGIEARKKETPLAVIACENMVGGTDALRGFVEQKITNEETKNNIQEKARFANSAIDRIVPIQDEGAGLNVKIEKFYEWCVEKTPFKPHSPPPIEGVHYVDNLQPYIERKLFTVNTGHATAAYYGYAAGKKYIADVLSDKELHDVVQNTLKETAHLIVTKHDHISAEEQRDYVQAIVKRISNPVLKDVVERVGRQPLRKLSRNERFIGPAAHLAEQGDKYDCLLGGVEKALRFQNVEGDDESVELAKKLKGGNPVQVCKEITGLEESHPLFKDVSKVFEKVMNDS</sequence>
<dbReference type="InterPro" id="IPR000669">
    <property type="entry name" value="Mannitol_DH"/>
</dbReference>
<evidence type="ECO:0000259" key="9">
    <source>
        <dbReference type="Pfam" id="PF08125"/>
    </source>
</evidence>
<dbReference type="GO" id="GO:0008926">
    <property type="term" value="F:mannitol-1-phosphate 5-dehydrogenase activity"/>
    <property type="evidence" value="ECO:0007669"/>
    <property type="project" value="UniProtKB-EC"/>
</dbReference>
<protein>
    <recommendedName>
        <fullName evidence="4">Mannitol-1-phosphate 5-dehydrogenase</fullName>
        <ecNumber evidence="3">1.1.1.17</ecNumber>
    </recommendedName>
</protein>
<dbReference type="SUPFAM" id="SSF48179">
    <property type="entry name" value="6-phosphogluconate dehydrogenase C-terminal domain-like"/>
    <property type="match status" value="1"/>
</dbReference>
<dbReference type="InterPro" id="IPR013328">
    <property type="entry name" value="6PGD_dom2"/>
</dbReference>
<feature type="domain" description="Mannitol dehydrogenase N-terminal" evidence="8">
    <location>
        <begin position="7"/>
        <end position="197"/>
    </location>
</feature>
<keyword evidence="5" id="KW-0560">Oxidoreductase</keyword>
<dbReference type="GO" id="GO:0019592">
    <property type="term" value="P:mannitol catabolic process"/>
    <property type="evidence" value="ECO:0007669"/>
    <property type="project" value="TreeGrafter"/>
</dbReference>
<dbReference type="InterPro" id="IPR013131">
    <property type="entry name" value="Mannitol_DH_N"/>
</dbReference>
<dbReference type="InterPro" id="IPR023028">
    <property type="entry name" value="Mannitol_1_phos_5_DH"/>
</dbReference>
<evidence type="ECO:0000313" key="11">
    <source>
        <dbReference type="Proteomes" id="UP000799436"/>
    </source>
</evidence>
<dbReference type="GO" id="GO:0005829">
    <property type="term" value="C:cytosol"/>
    <property type="evidence" value="ECO:0007669"/>
    <property type="project" value="TreeGrafter"/>
</dbReference>
<comment type="subunit">
    <text evidence="2">Monomer.</text>
</comment>
<dbReference type="HAMAP" id="MF_00196">
    <property type="entry name" value="Mannitol_dehydrog"/>
    <property type="match status" value="1"/>
</dbReference>
<dbReference type="PRINTS" id="PR00084">
    <property type="entry name" value="MTLDHDRGNASE"/>
</dbReference>